<evidence type="ECO:0000259" key="13">
    <source>
        <dbReference type="PROSITE" id="PS50111"/>
    </source>
</evidence>
<keyword evidence="4 12" id="KW-0812">Transmembrane</keyword>
<keyword evidence="2" id="KW-1003">Cell membrane</keyword>
<dbReference type="SUPFAM" id="SSF58104">
    <property type="entry name" value="Methyl-accepting chemotaxis protein (MCP) signaling domain"/>
    <property type="match status" value="1"/>
</dbReference>
<dbReference type="CDD" id="cd06225">
    <property type="entry name" value="HAMP"/>
    <property type="match status" value="1"/>
</dbReference>
<evidence type="ECO:0000313" key="16">
    <source>
        <dbReference type="Proteomes" id="UP000269097"/>
    </source>
</evidence>
<dbReference type="InterPro" id="IPR003660">
    <property type="entry name" value="HAMP_dom"/>
</dbReference>
<evidence type="ECO:0000256" key="7">
    <source>
        <dbReference type="ARBA" id="ARBA00023224"/>
    </source>
</evidence>
<accession>A0A3G3K0P4</accession>
<comment type="similarity">
    <text evidence="8">Belongs to the methyl-accepting chemotaxis (MCP) protein family.</text>
</comment>
<keyword evidence="6 12" id="KW-0472">Membrane</keyword>
<dbReference type="InterPro" id="IPR033479">
    <property type="entry name" value="dCache_1"/>
</dbReference>
<dbReference type="Gene3D" id="1.10.8.500">
    <property type="entry name" value="HAMP domain in histidine kinase"/>
    <property type="match status" value="1"/>
</dbReference>
<evidence type="ECO:0000256" key="3">
    <source>
        <dbReference type="ARBA" id="ARBA00022500"/>
    </source>
</evidence>
<feature type="domain" description="Methyl-accepting transducer" evidence="13">
    <location>
        <begin position="401"/>
        <end position="651"/>
    </location>
</feature>
<dbReference type="Gene3D" id="1.10.287.950">
    <property type="entry name" value="Methyl-accepting chemotaxis protein"/>
    <property type="match status" value="1"/>
</dbReference>
<evidence type="ECO:0000256" key="9">
    <source>
        <dbReference type="PROSITE-ProRule" id="PRU00284"/>
    </source>
</evidence>
<proteinExistence type="inferred from homology"/>
<feature type="transmembrane region" description="Helical" evidence="12">
    <location>
        <begin position="306"/>
        <end position="329"/>
    </location>
</feature>
<dbReference type="CDD" id="cd18774">
    <property type="entry name" value="PDC2_HK_sensor"/>
    <property type="match status" value="1"/>
</dbReference>
<dbReference type="PANTHER" id="PTHR32089">
    <property type="entry name" value="METHYL-ACCEPTING CHEMOTAXIS PROTEIN MCPB"/>
    <property type="match status" value="1"/>
</dbReference>
<evidence type="ECO:0000256" key="1">
    <source>
        <dbReference type="ARBA" id="ARBA00004651"/>
    </source>
</evidence>
<dbReference type="Pfam" id="PF00672">
    <property type="entry name" value="HAMP"/>
    <property type="match status" value="1"/>
</dbReference>
<keyword evidence="16" id="KW-1185">Reference proteome</keyword>
<feature type="coiled-coil region" evidence="10">
    <location>
        <begin position="615"/>
        <end position="642"/>
    </location>
</feature>
<dbReference type="InterPro" id="IPR004089">
    <property type="entry name" value="MCPsignal_dom"/>
</dbReference>
<evidence type="ECO:0000256" key="4">
    <source>
        <dbReference type="ARBA" id="ARBA00022692"/>
    </source>
</evidence>
<dbReference type="PANTHER" id="PTHR32089:SF114">
    <property type="entry name" value="METHYL-ACCEPTING CHEMOTAXIS PROTEIN MCPB"/>
    <property type="match status" value="1"/>
</dbReference>
<evidence type="ECO:0000256" key="10">
    <source>
        <dbReference type="SAM" id="Coils"/>
    </source>
</evidence>
<evidence type="ECO:0000259" key="14">
    <source>
        <dbReference type="PROSITE" id="PS50885"/>
    </source>
</evidence>
<dbReference type="KEGG" id="coh:EAV92_16140"/>
<dbReference type="SMART" id="SM00304">
    <property type="entry name" value="HAMP"/>
    <property type="match status" value="1"/>
</dbReference>
<keyword evidence="5 12" id="KW-1133">Transmembrane helix</keyword>
<feature type="domain" description="HAMP" evidence="14">
    <location>
        <begin position="330"/>
        <end position="382"/>
    </location>
</feature>
<comment type="subcellular location">
    <subcellularLocation>
        <location evidence="1">Cell membrane</location>
        <topology evidence="1">Multi-pass membrane protein</topology>
    </subcellularLocation>
</comment>
<dbReference type="AlphaFoldDB" id="A0A3G3K0P4"/>
<reference evidence="15 16" key="1">
    <citation type="submission" date="2018-10" db="EMBL/GenBank/DDBJ databases">
        <title>Genome Sequence of Cohnella sp.</title>
        <authorList>
            <person name="Srinivasan S."/>
            <person name="Kim M.K."/>
        </authorList>
    </citation>
    <scope>NUCLEOTIDE SEQUENCE [LARGE SCALE GENOMIC DNA]</scope>
    <source>
        <strain evidence="15 16">18JY8-7</strain>
    </source>
</reference>
<keyword evidence="10" id="KW-0175">Coiled coil</keyword>
<dbReference type="Gene3D" id="3.30.450.20">
    <property type="entry name" value="PAS domain"/>
    <property type="match status" value="1"/>
</dbReference>
<evidence type="ECO:0000256" key="2">
    <source>
        <dbReference type="ARBA" id="ARBA00022475"/>
    </source>
</evidence>
<dbReference type="PROSITE" id="PS50111">
    <property type="entry name" value="CHEMOTAXIS_TRANSDUC_2"/>
    <property type="match status" value="1"/>
</dbReference>
<dbReference type="PRINTS" id="PR00260">
    <property type="entry name" value="CHEMTRNSDUCR"/>
</dbReference>
<dbReference type="GO" id="GO:0006935">
    <property type="term" value="P:chemotaxis"/>
    <property type="evidence" value="ECO:0007669"/>
    <property type="project" value="UniProtKB-KW"/>
</dbReference>
<evidence type="ECO:0000256" key="12">
    <source>
        <dbReference type="SAM" id="Phobius"/>
    </source>
</evidence>
<sequence>MIRKIKLVGRWAHSVGNQLFAIFLVGIIGFVLLTGYASYYNSQNILRDKLTEASKQTIRQANEKLDLAYNQYDEKSEQLVINSLLLQDIRTFLNPNMPETDRALAKVKIQTKINEFVSVDDNLVSVQLYGANGRWLLSGRKTAAQTDVSGEPWFADVQKLNGEPKWLGTQAKGYSLDGDAATFALTRMLGNQGAGEFLGVMLFEMKLDVVAKMLGAVQIGDGGVKMVLSETGGVVYDSRSPSDPAGATASLMLNDIGAATENTGFVYLQDEAGITNAVVYSRSEKTGWLTAAYVPVSQFLRETRTIWSNTLLMAGLSFVLAAFMGLWMARRYGRPLIRLRELMRAGENGNLQVRMHIRRKDEIGQLADSFDGMMSRITELVQSTAKSAYLVQSTSGELMQVSHATAESAQQMSRANREIASGSAGLSSETEKVSEMAGETTSRMERVLQKSVQMEQSAEELRQAGLQGQSYMLRLKEQTAQVEEKSRSMLENVERLKEGNQSVRKIMDKLNDIVKRTNILALNASIEAHRSGHAGKGFMVVAEEIRKLAEQSRLTIEGVGDVTGGIQTDIESTARLMAETYPVLRTQSEYVRSTDEIFRSIHERQNGFLEDLSHMANVLKMLERSQLQLAEAMENVSAVSEQSYATSQEVAAQGEVQLQIGERLVRLSEQLAELSGGLNLAIGKFDYE</sequence>
<keyword evidence="3" id="KW-0145">Chemotaxis</keyword>
<dbReference type="GO" id="GO:0005886">
    <property type="term" value="C:plasma membrane"/>
    <property type="evidence" value="ECO:0007669"/>
    <property type="project" value="UniProtKB-SubCell"/>
</dbReference>
<evidence type="ECO:0000313" key="15">
    <source>
        <dbReference type="EMBL" id="AYQ73972.1"/>
    </source>
</evidence>
<dbReference type="PROSITE" id="PS50885">
    <property type="entry name" value="HAMP"/>
    <property type="match status" value="1"/>
</dbReference>
<feature type="region of interest" description="Disordered" evidence="11">
    <location>
        <begin position="412"/>
        <end position="443"/>
    </location>
</feature>
<dbReference type="InterPro" id="IPR004090">
    <property type="entry name" value="Chemotax_Me-accpt_rcpt"/>
</dbReference>
<dbReference type="Pfam" id="PF00015">
    <property type="entry name" value="MCPsignal"/>
    <property type="match status" value="1"/>
</dbReference>
<dbReference type="EMBL" id="CP033433">
    <property type="protein sequence ID" value="AYQ73972.1"/>
    <property type="molecule type" value="Genomic_DNA"/>
</dbReference>
<dbReference type="GO" id="GO:0004888">
    <property type="term" value="F:transmembrane signaling receptor activity"/>
    <property type="evidence" value="ECO:0007669"/>
    <property type="project" value="InterPro"/>
</dbReference>
<dbReference type="Proteomes" id="UP000269097">
    <property type="component" value="Chromosome"/>
</dbReference>
<name>A0A3G3K0P4_9BACL</name>
<dbReference type="GO" id="GO:0007165">
    <property type="term" value="P:signal transduction"/>
    <property type="evidence" value="ECO:0007669"/>
    <property type="project" value="UniProtKB-KW"/>
</dbReference>
<protein>
    <submittedName>
        <fullName evidence="15">Methyl-accepting chemotaxis protein</fullName>
    </submittedName>
</protein>
<evidence type="ECO:0000256" key="6">
    <source>
        <dbReference type="ARBA" id="ARBA00023136"/>
    </source>
</evidence>
<organism evidence="15 16">
    <name type="scientific">Cohnella candidum</name>
    <dbReference type="NCBI Taxonomy" id="2674991"/>
    <lineage>
        <taxon>Bacteria</taxon>
        <taxon>Bacillati</taxon>
        <taxon>Bacillota</taxon>
        <taxon>Bacilli</taxon>
        <taxon>Bacillales</taxon>
        <taxon>Paenibacillaceae</taxon>
        <taxon>Cohnella</taxon>
    </lineage>
</organism>
<evidence type="ECO:0000256" key="8">
    <source>
        <dbReference type="ARBA" id="ARBA00029447"/>
    </source>
</evidence>
<evidence type="ECO:0000256" key="11">
    <source>
        <dbReference type="SAM" id="MobiDB-lite"/>
    </source>
</evidence>
<keyword evidence="7 9" id="KW-0807">Transducer</keyword>
<gene>
    <name evidence="15" type="ORF">EAV92_16140</name>
</gene>
<dbReference type="Pfam" id="PF02743">
    <property type="entry name" value="dCache_1"/>
    <property type="match status" value="1"/>
</dbReference>
<dbReference type="RefSeq" id="WP_123042056.1">
    <property type="nucleotide sequence ID" value="NZ_CP033433.1"/>
</dbReference>
<evidence type="ECO:0000256" key="5">
    <source>
        <dbReference type="ARBA" id="ARBA00022989"/>
    </source>
</evidence>
<feature type="transmembrane region" description="Helical" evidence="12">
    <location>
        <begin position="20"/>
        <end position="39"/>
    </location>
</feature>
<dbReference type="SMART" id="SM00283">
    <property type="entry name" value="MA"/>
    <property type="match status" value="1"/>
</dbReference>